<keyword evidence="8" id="KW-1185">Reference proteome</keyword>
<reference evidence="7" key="1">
    <citation type="journal article" date="2023" name="Insect Mol. Biol.">
        <title>Genome sequencing provides insights into the evolution of gene families encoding plant cell wall-degrading enzymes in longhorned beetles.</title>
        <authorList>
            <person name="Shin N.R."/>
            <person name="Okamura Y."/>
            <person name="Kirsch R."/>
            <person name="Pauchet Y."/>
        </authorList>
    </citation>
    <scope>NUCLEOTIDE SEQUENCE</scope>
    <source>
        <strain evidence="7">MMC_N1</strain>
    </source>
</reference>
<evidence type="ECO:0000256" key="1">
    <source>
        <dbReference type="ARBA" id="ARBA00004370"/>
    </source>
</evidence>
<comment type="subcellular location">
    <subcellularLocation>
        <location evidence="1">Membrane</location>
    </subcellularLocation>
</comment>
<keyword evidence="3" id="KW-0375">Hydrogen ion transport</keyword>
<protein>
    <recommendedName>
        <fullName evidence="9">Oligomycin sensitivity conferral protein</fullName>
    </recommendedName>
</protein>
<dbReference type="Proteomes" id="UP001162164">
    <property type="component" value="Unassembled WGS sequence"/>
</dbReference>
<keyword evidence="4" id="KW-0406">Ion transport</keyword>
<evidence type="ECO:0000313" key="8">
    <source>
        <dbReference type="Proteomes" id="UP001162164"/>
    </source>
</evidence>
<dbReference type="Pfam" id="PF00213">
    <property type="entry name" value="OSCP"/>
    <property type="match status" value="1"/>
</dbReference>
<dbReference type="PANTHER" id="PTHR11910">
    <property type="entry name" value="ATP SYNTHASE DELTA CHAIN"/>
    <property type="match status" value="1"/>
</dbReference>
<dbReference type="EMBL" id="JAPWTJ010000028">
    <property type="protein sequence ID" value="KAJ8984719.1"/>
    <property type="molecule type" value="Genomic_DNA"/>
</dbReference>
<keyword evidence="2" id="KW-0813">Transport</keyword>
<keyword evidence="6" id="KW-0066">ATP synthesis</keyword>
<evidence type="ECO:0000256" key="2">
    <source>
        <dbReference type="ARBA" id="ARBA00022448"/>
    </source>
</evidence>
<evidence type="ECO:0000256" key="3">
    <source>
        <dbReference type="ARBA" id="ARBA00022781"/>
    </source>
</evidence>
<accession>A0ABQ9K3I8</accession>
<name>A0ABQ9K3I8_9CUCU</name>
<evidence type="ECO:0000256" key="4">
    <source>
        <dbReference type="ARBA" id="ARBA00023065"/>
    </source>
</evidence>
<sequence length="82" mass="9151">MSAHRGEVICEVTTARQLDAEQKQKLQSVLKSFVKSNETIFLNTKVDPSIMGGMIVSIGDRYVDMSIASKIQRYTQIISTTI</sequence>
<dbReference type="InterPro" id="IPR000711">
    <property type="entry name" value="ATPase_OSCP/dsu"/>
</dbReference>
<organism evidence="7 8">
    <name type="scientific">Molorchus minor</name>
    <dbReference type="NCBI Taxonomy" id="1323400"/>
    <lineage>
        <taxon>Eukaryota</taxon>
        <taxon>Metazoa</taxon>
        <taxon>Ecdysozoa</taxon>
        <taxon>Arthropoda</taxon>
        <taxon>Hexapoda</taxon>
        <taxon>Insecta</taxon>
        <taxon>Pterygota</taxon>
        <taxon>Neoptera</taxon>
        <taxon>Endopterygota</taxon>
        <taxon>Coleoptera</taxon>
        <taxon>Polyphaga</taxon>
        <taxon>Cucujiformia</taxon>
        <taxon>Chrysomeloidea</taxon>
        <taxon>Cerambycidae</taxon>
        <taxon>Lamiinae</taxon>
        <taxon>Monochamini</taxon>
        <taxon>Molorchus</taxon>
    </lineage>
</organism>
<evidence type="ECO:0000256" key="5">
    <source>
        <dbReference type="ARBA" id="ARBA00023136"/>
    </source>
</evidence>
<evidence type="ECO:0000256" key="6">
    <source>
        <dbReference type="ARBA" id="ARBA00023310"/>
    </source>
</evidence>
<keyword evidence="5" id="KW-0472">Membrane</keyword>
<gene>
    <name evidence="7" type="ORF">NQ317_004982</name>
</gene>
<proteinExistence type="predicted"/>
<evidence type="ECO:0008006" key="9">
    <source>
        <dbReference type="Google" id="ProtNLM"/>
    </source>
</evidence>
<dbReference type="PRINTS" id="PR00125">
    <property type="entry name" value="ATPASEDELTA"/>
</dbReference>
<evidence type="ECO:0000313" key="7">
    <source>
        <dbReference type="EMBL" id="KAJ8984719.1"/>
    </source>
</evidence>
<comment type="caution">
    <text evidence="7">The sequence shown here is derived from an EMBL/GenBank/DDBJ whole genome shotgun (WGS) entry which is preliminary data.</text>
</comment>